<dbReference type="CDD" id="cd05666">
    <property type="entry name" value="M20_Acy1-like"/>
    <property type="match status" value="1"/>
</dbReference>
<dbReference type="GO" id="GO:0050118">
    <property type="term" value="F:N-acetyldiaminopimelate deacetylase activity"/>
    <property type="evidence" value="ECO:0007669"/>
    <property type="project" value="UniProtKB-ARBA"/>
</dbReference>
<dbReference type="NCBIfam" id="TIGR01891">
    <property type="entry name" value="amidohydrolases"/>
    <property type="match status" value="1"/>
</dbReference>
<gene>
    <name evidence="4" type="ORF">HHL28_08385</name>
</gene>
<evidence type="ECO:0000313" key="4">
    <source>
        <dbReference type="EMBL" id="QJE73095.1"/>
    </source>
</evidence>
<reference evidence="4" key="1">
    <citation type="submission" date="2020-04" db="EMBL/GenBank/DDBJ databases">
        <title>A desert anoxygenic phototrophic bacterium fixes CO2 using RubisCO under aerobic conditions.</title>
        <authorList>
            <person name="Tang K."/>
        </authorList>
    </citation>
    <scope>NUCLEOTIDE SEQUENCE [LARGE SCALE GENOMIC DNA]</scope>
    <source>
        <strain evidence="4">MIMtkB3</strain>
    </source>
</reference>
<evidence type="ECO:0000256" key="1">
    <source>
        <dbReference type="ARBA" id="ARBA00022801"/>
    </source>
</evidence>
<evidence type="ECO:0000256" key="2">
    <source>
        <dbReference type="PIRSR" id="PIRSR005962-1"/>
    </source>
</evidence>
<dbReference type="GO" id="GO:0019877">
    <property type="term" value="P:diaminopimelate biosynthetic process"/>
    <property type="evidence" value="ECO:0007669"/>
    <property type="project" value="UniProtKB-ARBA"/>
</dbReference>
<dbReference type="PANTHER" id="PTHR11014">
    <property type="entry name" value="PEPTIDASE M20 FAMILY MEMBER"/>
    <property type="match status" value="1"/>
</dbReference>
<accession>A0A858R6S5</accession>
<dbReference type="FunFam" id="3.30.70.360:FF:000001">
    <property type="entry name" value="N-acetyldiaminopimelate deacetylase"/>
    <property type="match status" value="1"/>
</dbReference>
<dbReference type="SUPFAM" id="SSF53187">
    <property type="entry name" value="Zn-dependent exopeptidases"/>
    <property type="match status" value="1"/>
</dbReference>
<dbReference type="InterPro" id="IPR036264">
    <property type="entry name" value="Bact_exopeptidase_dim_dom"/>
</dbReference>
<feature type="binding site" evidence="2">
    <location>
        <position position="363"/>
    </location>
    <ligand>
        <name>Mn(2+)</name>
        <dbReference type="ChEBI" id="CHEBI:29035"/>
        <label>2</label>
    </ligand>
</feature>
<dbReference type="PANTHER" id="PTHR11014:SF63">
    <property type="entry name" value="METALLOPEPTIDASE, PUTATIVE (AFU_ORTHOLOGUE AFUA_6G09600)-RELATED"/>
    <property type="match status" value="1"/>
</dbReference>
<keyword evidence="1" id="KW-0378">Hydrolase</keyword>
<keyword evidence="2" id="KW-0479">Metal-binding</keyword>
<feature type="binding site" evidence="2">
    <location>
        <position position="164"/>
    </location>
    <ligand>
        <name>Mn(2+)</name>
        <dbReference type="ChEBI" id="CHEBI:29035"/>
        <label>2</label>
    </ligand>
</feature>
<dbReference type="KEGG" id="acru:HHL28_08385"/>
<evidence type="ECO:0000259" key="3">
    <source>
        <dbReference type="Pfam" id="PF07687"/>
    </source>
</evidence>
<keyword evidence="2" id="KW-0464">Manganese</keyword>
<name>A0A858R6S5_9PROT</name>
<proteinExistence type="predicted"/>
<dbReference type="AlphaFoldDB" id="A0A858R6S5"/>
<dbReference type="InterPro" id="IPR017439">
    <property type="entry name" value="Amidohydrolase"/>
</dbReference>
<comment type="cofactor">
    <cofactor evidence="2">
        <name>Mn(2+)</name>
        <dbReference type="ChEBI" id="CHEBI:29035"/>
    </cofactor>
    <text evidence="2">The Mn(2+) ion enhances activity.</text>
</comment>
<feature type="binding site" evidence="2">
    <location>
        <position position="105"/>
    </location>
    <ligand>
        <name>Mn(2+)</name>
        <dbReference type="ChEBI" id="CHEBI:29035"/>
        <label>2</label>
    </ligand>
</feature>
<protein>
    <submittedName>
        <fullName evidence="4">Amidohydrolase</fullName>
    </submittedName>
</protein>
<dbReference type="PIRSF" id="PIRSF005962">
    <property type="entry name" value="Pept_M20D_amidohydro"/>
    <property type="match status" value="1"/>
</dbReference>
<dbReference type="SUPFAM" id="SSF55031">
    <property type="entry name" value="Bacterial exopeptidase dimerisation domain"/>
    <property type="match status" value="1"/>
</dbReference>
<feature type="domain" description="Peptidase M20 dimerisation" evidence="3">
    <location>
        <begin position="184"/>
        <end position="280"/>
    </location>
</feature>
<dbReference type="GO" id="GO:0046872">
    <property type="term" value="F:metal ion binding"/>
    <property type="evidence" value="ECO:0007669"/>
    <property type="project" value="UniProtKB-KW"/>
</dbReference>
<organism evidence="4 5">
    <name type="scientific">Aerophototrophica crusticola</name>
    <dbReference type="NCBI Taxonomy" id="1709002"/>
    <lineage>
        <taxon>Bacteria</taxon>
        <taxon>Pseudomonadati</taxon>
        <taxon>Pseudomonadota</taxon>
        <taxon>Alphaproteobacteria</taxon>
        <taxon>Rhodospirillales</taxon>
        <taxon>Rhodospirillaceae</taxon>
        <taxon>Aerophototrophica</taxon>
    </lineage>
</organism>
<feature type="binding site" evidence="2">
    <location>
        <position position="138"/>
    </location>
    <ligand>
        <name>Mn(2+)</name>
        <dbReference type="ChEBI" id="CHEBI:29035"/>
        <label>2</label>
    </ligand>
</feature>
<dbReference type="Gene3D" id="3.40.630.10">
    <property type="entry name" value="Zn peptidases"/>
    <property type="match status" value="1"/>
</dbReference>
<dbReference type="Pfam" id="PF01546">
    <property type="entry name" value="Peptidase_M20"/>
    <property type="match status" value="1"/>
</dbReference>
<dbReference type="InterPro" id="IPR002933">
    <property type="entry name" value="Peptidase_M20"/>
</dbReference>
<dbReference type="Pfam" id="PF07687">
    <property type="entry name" value="M20_dimer"/>
    <property type="match status" value="1"/>
</dbReference>
<dbReference type="Gene3D" id="3.30.70.360">
    <property type="match status" value="1"/>
</dbReference>
<keyword evidence="5" id="KW-1185">Reference proteome</keyword>
<dbReference type="InterPro" id="IPR011650">
    <property type="entry name" value="Peptidase_M20_dimer"/>
</dbReference>
<dbReference type="EMBL" id="CP051775">
    <property type="protein sequence ID" value="QJE73095.1"/>
    <property type="molecule type" value="Genomic_DNA"/>
</dbReference>
<dbReference type="Proteomes" id="UP000501891">
    <property type="component" value="Chromosome"/>
</dbReference>
<evidence type="ECO:0000313" key="5">
    <source>
        <dbReference type="Proteomes" id="UP000501891"/>
    </source>
</evidence>
<sequence length="393" mass="42329">MPIVNRIAEFHADMTQWRHQIHANPELGFEEHQTSALVAAKLAEWGIEVHRGLAGTGVVGVLHGAKGPNGRAVGLRADMDALPMQEANDFAHASKVPGKMHACGHDGHTTMLLGAARYLAETRNFDGTVNFIFQPAEEGKGGGRKMVEEGLFEKFPCDLVFGMHNWPDMPPGEIMVKPGPIMAGADQFDIRIYGRGGHAALPHHSIDPVVVAAQVIMAAQTLVSRNVSPIEAGVVSITQVNAGSAYNVIPQEVSLRGTVRALTHEVRDMLEAGLRRIVDTIPQAFGATAEIEYRIGYPPTVNSSGTPNDLARAAAEALVGRDRVHDDLGPSMGAEDFAFMLKERPGTYVWIGQGGSELGCMLHNPRYDFNDEVLPLGASYWAKLVETALPKAA</sequence>
<feature type="binding site" evidence="2">
    <location>
        <position position="103"/>
    </location>
    <ligand>
        <name>Mn(2+)</name>
        <dbReference type="ChEBI" id="CHEBI:29035"/>
        <label>2</label>
    </ligand>
</feature>